<dbReference type="EMBL" id="SMFZ01000001">
    <property type="protein sequence ID" value="TCK27451.1"/>
    <property type="molecule type" value="Genomic_DNA"/>
</dbReference>
<evidence type="ECO:0000256" key="1">
    <source>
        <dbReference type="SAM" id="MobiDB-lite"/>
    </source>
</evidence>
<dbReference type="RefSeq" id="WP_132426214.1">
    <property type="nucleotide sequence ID" value="NZ_SMFZ01000001.1"/>
</dbReference>
<name>A0A4R1I0N6_PSEEN</name>
<dbReference type="InterPro" id="IPR016040">
    <property type="entry name" value="NAD(P)-bd_dom"/>
</dbReference>
<dbReference type="PANTHER" id="PTHR15020">
    <property type="entry name" value="FLAVIN REDUCTASE-RELATED"/>
    <property type="match status" value="1"/>
</dbReference>
<reference evidence="3 4" key="1">
    <citation type="submission" date="2019-03" db="EMBL/GenBank/DDBJ databases">
        <title>Sequencing the genomes of 1000 actinobacteria strains.</title>
        <authorList>
            <person name="Klenk H.-P."/>
        </authorList>
    </citation>
    <scope>NUCLEOTIDE SEQUENCE [LARGE SCALE GENOMIC DNA]</scope>
    <source>
        <strain evidence="3 4">DSM 44969</strain>
    </source>
</reference>
<gene>
    <name evidence="3" type="ORF">EV378_3322</name>
</gene>
<evidence type="ECO:0000259" key="2">
    <source>
        <dbReference type="Pfam" id="PF13460"/>
    </source>
</evidence>
<feature type="region of interest" description="Disordered" evidence="1">
    <location>
        <begin position="163"/>
        <end position="193"/>
    </location>
</feature>
<dbReference type="Proteomes" id="UP000295560">
    <property type="component" value="Unassembled WGS sequence"/>
</dbReference>
<dbReference type="Gene3D" id="3.40.50.720">
    <property type="entry name" value="NAD(P)-binding Rossmann-like Domain"/>
    <property type="match status" value="1"/>
</dbReference>
<keyword evidence="4" id="KW-1185">Reference proteome</keyword>
<dbReference type="AlphaFoldDB" id="A0A4R1I0N6"/>
<evidence type="ECO:0000313" key="3">
    <source>
        <dbReference type="EMBL" id="TCK27451.1"/>
    </source>
</evidence>
<dbReference type="Pfam" id="PF13460">
    <property type="entry name" value="NAD_binding_10"/>
    <property type="match status" value="1"/>
</dbReference>
<comment type="caution">
    <text evidence="3">The sequence shown here is derived from an EMBL/GenBank/DDBJ whole genome shotgun (WGS) entry which is preliminary data.</text>
</comment>
<dbReference type="SUPFAM" id="SSF51735">
    <property type="entry name" value="NAD(P)-binding Rossmann-fold domains"/>
    <property type="match status" value="1"/>
</dbReference>
<protein>
    <submittedName>
        <fullName evidence="3">Nucleoside-diphosphate-sugar epimerase</fullName>
    </submittedName>
</protein>
<dbReference type="PANTHER" id="PTHR15020:SF50">
    <property type="entry name" value="UPF0659 PROTEIN YMR090W"/>
    <property type="match status" value="1"/>
</dbReference>
<dbReference type="InterPro" id="IPR036291">
    <property type="entry name" value="NAD(P)-bd_dom_sf"/>
</dbReference>
<evidence type="ECO:0000313" key="4">
    <source>
        <dbReference type="Proteomes" id="UP000295560"/>
    </source>
</evidence>
<proteinExistence type="predicted"/>
<feature type="compositionally biased region" description="Basic and acidic residues" evidence="1">
    <location>
        <begin position="174"/>
        <end position="185"/>
    </location>
</feature>
<accession>A0A4R1I0N6</accession>
<sequence length="236" mass="23991">MNVVIAGGHGQIALLLAKRLAGAGHAVRSLVRNPDHVSDVEATGASVAVLDMETASIAEVAAQLDGADAVVFAAGAGPGSTAERKDTVDRAAALLLADAAAKAGVRRYLLVSATGVDDEPDPERGEVWAAYIAAKKAAEDAIRADLLLDATILRPGRLTDEPATGKILLAPPPVDRDMGDGDPRSGDGSGTVTRDDTAAVLVALLESPGTAGQTLELRNGYQDVAAAVAEMADREA</sequence>
<dbReference type="OrthoDB" id="4248066at2"/>
<feature type="domain" description="NAD(P)-binding" evidence="2">
    <location>
        <begin position="7"/>
        <end position="208"/>
    </location>
</feature>
<organism evidence="3 4">
    <name type="scientific">Pseudonocardia endophytica</name>
    <dbReference type="NCBI Taxonomy" id="401976"/>
    <lineage>
        <taxon>Bacteria</taxon>
        <taxon>Bacillati</taxon>
        <taxon>Actinomycetota</taxon>
        <taxon>Actinomycetes</taxon>
        <taxon>Pseudonocardiales</taxon>
        <taxon>Pseudonocardiaceae</taxon>
        <taxon>Pseudonocardia</taxon>
    </lineage>
</organism>